<dbReference type="InterPro" id="IPR011009">
    <property type="entry name" value="Kinase-like_dom_sf"/>
</dbReference>
<keyword evidence="9" id="KW-0808">Transferase</keyword>
<keyword evidence="9" id="KW-0418">Kinase</keyword>
<evidence type="ECO:0000256" key="3">
    <source>
        <dbReference type="ARBA" id="ARBA00022741"/>
    </source>
</evidence>
<evidence type="ECO:0000256" key="1">
    <source>
        <dbReference type="ARBA" id="ARBA00012409"/>
    </source>
</evidence>
<dbReference type="PaxDb" id="4577-GRMZM2G425189_P01"/>
<name>A0A1D6NL37_MAIZE</name>
<dbReference type="EMBL" id="CM007649">
    <property type="protein sequence ID" value="ONM40942.1"/>
    <property type="molecule type" value="Genomic_DNA"/>
</dbReference>
<comment type="catalytic activity">
    <reaction evidence="5">
        <text>[DNA-directed RNA polymerase] + ATP = phospho-[DNA-directed RNA polymerase] + ADP + H(+)</text>
        <dbReference type="Rhea" id="RHEA:10216"/>
        <dbReference type="Rhea" id="RHEA-COMP:11321"/>
        <dbReference type="Rhea" id="RHEA-COMP:11322"/>
        <dbReference type="ChEBI" id="CHEBI:15378"/>
        <dbReference type="ChEBI" id="CHEBI:30616"/>
        <dbReference type="ChEBI" id="CHEBI:43176"/>
        <dbReference type="ChEBI" id="CHEBI:68546"/>
        <dbReference type="ChEBI" id="CHEBI:456216"/>
        <dbReference type="EC" id="2.7.11.23"/>
    </reaction>
</comment>
<evidence type="ECO:0000313" key="9">
    <source>
        <dbReference type="EMBL" id="ONM40942.1"/>
    </source>
</evidence>
<keyword evidence="2" id="KW-0597">Phosphoprotein</keyword>
<accession>A0A1D6NL37</accession>
<keyword evidence="3" id="KW-0547">Nucleotide-binding</keyword>
<dbReference type="InterPro" id="IPR050108">
    <property type="entry name" value="CDK"/>
</dbReference>
<dbReference type="STRING" id="4577.A0A1D6NL37"/>
<dbReference type="Pfam" id="PF00069">
    <property type="entry name" value="Pkinase"/>
    <property type="match status" value="1"/>
</dbReference>
<keyword evidence="4" id="KW-0067">ATP-binding</keyword>
<dbReference type="PROSITE" id="PS50011">
    <property type="entry name" value="PROTEIN_KINASE_DOM"/>
    <property type="match status" value="1"/>
</dbReference>
<dbReference type="InParanoid" id="A0A1D6NL37"/>
<evidence type="ECO:0000313" key="8">
    <source>
        <dbReference type="EMBL" id="ONM03191.1"/>
    </source>
</evidence>
<dbReference type="GO" id="GO:0008353">
    <property type="term" value="F:RNA polymerase II CTD heptapeptide repeat kinase activity"/>
    <property type="evidence" value="ECO:0007669"/>
    <property type="project" value="UniProtKB-EC"/>
</dbReference>
<dbReference type="GO" id="GO:0005524">
    <property type="term" value="F:ATP binding"/>
    <property type="evidence" value="ECO:0007669"/>
    <property type="project" value="UniProtKB-KW"/>
</dbReference>
<evidence type="ECO:0000256" key="5">
    <source>
        <dbReference type="ARBA" id="ARBA00049280"/>
    </source>
</evidence>
<gene>
    <name evidence="8" type="ORF">ZEAMMB73_Zm00001d031598</name>
    <name evidence="9" type="ORF">ZEAMMB73_Zm00001d044343</name>
</gene>
<dbReference type="PANTHER" id="PTHR24056">
    <property type="entry name" value="CELL DIVISION PROTEIN KINASE"/>
    <property type="match status" value="1"/>
</dbReference>
<dbReference type="InterPro" id="IPR000719">
    <property type="entry name" value="Prot_kinase_dom"/>
</dbReference>
<protein>
    <recommendedName>
        <fullName evidence="1">[RNA-polymerase]-subunit kinase</fullName>
        <ecNumber evidence="1">2.7.11.23</ecNumber>
    </recommendedName>
</protein>
<dbReference type="AlphaFoldDB" id="A0A1D6NL37"/>
<dbReference type="PANTHER" id="PTHR24056:SF178">
    <property type="entry name" value="CYCLIN-DEPENDENT KINASE B2-2"/>
    <property type="match status" value="1"/>
</dbReference>
<organism evidence="9">
    <name type="scientific">Zea mays</name>
    <name type="common">Maize</name>
    <dbReference type="NCBI Taxonomy" id="4577"/>
    <lineage>
        <taxon>Eukaryota</taxon>
        <taxon>Viridiplantae</taxon>
        <taxon>Streptophyta</taxon>
        <taxon>Embryophyta</taxon>
        <taxon>Tracheophyta</taxon>
        <taxon>Spermatophyta</taxon>
        <taxon>Magnoliopsida</taxon>
        <taxon>Liliopsida</taxon>
        <taxon>Poales</taxon>
        <taxon>Poaceae</taxon>
        <taxon>PACMAD clade</taxon>
        <taxon>Panicoideae</taxon>
        <taxon>Andropogonodae</taxon>
        <taxon>Andropogoneae</taxon>
        <taxon>Tripsacinae</taxon>
        <taxon>Zea</taxon>
    </lineage>
</organism>
<sequence>MVVEISNLYQVAMLVNDLCRSKSVNDLSSPSCQTHKDDDNNNLEDEDEWQDGKKFDAVATFKILSEVEFSLSVSSIPLQWHNQTLCTTRCLCGCVTRVYMTQLMDLTMALKITDLGLSRAIIVPVKKYTHEILTLWYRAPEPLFPGDSELQRLLHIFKLLGTPNEEMWPGVGKLPNWHVYPQWKPTKLSTLVPGLDSDGYDLLEKMLAYEPGKRVSAKKALEHPYFNDVNKEVY</sequence>
<dbReference type="ExpressionAtlas" id="A0A1D6NL37">
    <property type="expression patterns" value="baseline and differential"/>
</dbReference>
<evidence type="ECO:0000256" key="4">
    <source>
        <dbReference type="ARBA" id="ARBA00022840"/>
    </source>
</evidence>
<reference evidence="9" key="1">
    <citation type="submission" date="2015-12" db="EMBL/GenBank/DDBJ databases">
        <title>Update maize B73 reference genome by single molecule sequencing technologies.</title>
        <authorList>
            <consortium name="Maize Genome Sequencing Project"/>
            <person name="Ware D."/>
        </authorList>
    </citation>
    <scope>NUCLEOTIDE SEQUENCE [LARGE SCALE GENOMIC DNA]</scope>
    <source>
        <tissue evidence="9">Seedling</tissue>
    </source>
</reference>
<evidence type="ECO:0000256" key="6">
    <source>
        <dbReference type="SAM" id="MobiDB-lite"/>
    </source>
</evidence>
<dbReference type="EC" id="2.7.11.23" evidence="1"/>
<evidence type="ECO:0000259" key="7">
    <source>
        <dbReference type="PROSITE" id="PS50011"/>
    </source>
</evidence>
<dbReference type="EMBL" id="CM007647">
    <property type="protein sequence ID" value="ONM03191.1"/>
    <property type="molecule type" value="Genomic_DNA"/>
</dbReference>
<dbReference type="SUPFAM" id="SSF56112">
    <property type="entry name" value="Protein kinase-like (PK-like)"/>
    <property type="match status" value="1"/>
</dbReference>
<feature type="region of interest" description="Disordered" evidence="6">
    <location>
        <begin position="24"/>
        <end position="47"/>
    </location>
</feature>
<feature type="domain" description="Protein kinase" evidence="7">
    <location>
        <begin position="1"/>
        <end position="226"/>
    </location>
</feature>
<evidence type="ECO:0000256" key="2">
    <source>
        <dbReference type="ARBA" id="ARBA00022553"/>
    </source>
</evidence>
<dbReference type="FunFam" id="1.10.510.10:FF:001811">
    <property type="entry name" value="Cyclin-dependent kinase B1-1"/>
    <property type="match status" value="1"/>
</dbReference>
<dbReference type="Gene3D" id="1.10.510.10">
    <property type="entry name" value="Transferase(Phosphotransferase) domain 1"/>
    <property type="match status" value="2"/>
</dbReference>
<dbReference type="SMR" id="A0A1D6NL37"/>
<dbReference type="eggNOG" id="KOG0594">
    <property type="taxonomic scope" value="Eukaryota"/>
</dbReference>
<dbReference type="SMART" id="SM00220">
    <property type="entry name" value="S_TKc"/>
    <property type="match status" value="1"/>
</dbReference>
<feature type="compositionally biased region" description="Polar residues" evidence="6">
    <location>
        <begin position="24"/>
        <end position="33"/>
    </location>
</feature>
<proteinExistence type="predicted"/>